<comment type="caution">
    <text evidence="1">The sequence shown here is derived from an EMBL/GenBank/DDBJ whole genome shotgun (WGS) entry which is preliminary data.</text>
</comment>
<accession>A0A3M7Q5N7</accession>
<dbReference type="EMBL" id="REGN01007326">
    <property type="protein sequence ID" value="RNA06643.1"/>
    <property type="molecule type" value="Genomic_DNA"/>
</dbReference>
<gene>
    <name evidence="1" type="ORF">BpHYR1_037488</name>
</gene>
<reference evidence="1 2" key="1">
    <citation type="journal article" date="2018" name="Sci. Rep.">
        <title>Genomic signatures of local adaptation to the degree of environmental predictability in rotifers.</title>
        <authorList>
            <person name="Franch-Gras L."/>
            <person name="Hahn C."/>
            <person name="Garcia-Roger E.M."/>
            <person name="Carmona M.J."/>
            <person name="Serra M."/>
            <person name="Gomez A."/>
        </authorList>
    </citation>
    <scope>NUCLEOTIDE SEQUENCE [LARGE SCALE GENOMIC DNA]</scope>
    <source>
        <strain evidence="1">HYR1</strain>
    </source>
</reference>
<name>A0A3M7Q5N7_BRAPC</name>
<organism evidence="1 2">
    <name type="scientific">Brachionus plicatilis</name>
    <name type="common">Marine rotifer</name>
    <name type="synonym">Brachionus muelleri</name>
    <dbReference type="NCBI Taxonomy" id="10195"/>
    <lineage>
        <taxon>Eukaryota</taxon>
        <taxon>Metazoa</taxon>
        <taxon>Spiralia</taxon>
        <taxon>Gnathifera</taxon>
        <taxon>Rotifera</taxon>
        <taxon>Eurotatoria</taxon>
        <taxon>Monogononta</taxon>
        <taxon>Pseudotrocha</taxon>
        <taxon>Ploima</taxon>
        <taxon>Brachionidae</taxon>
        <taxon>Brachionus</taxon>
    </lineage>
</organism>
<evidence type="ECO:0000313" key="2">
    <source>
        <dbReference type="Proteomes" id="UP000276133"/>
    </source>
</evidence>
<protein>
    <submittedName>
        <fullName evidence="1">Uncharacterized protein</fullName>
    </submittedName>
</protein>
<sequence length="74" mass="8794">MKIPDRTETQKKQLEILDDESYFTLGHVTLLQHQQVQNIAQLRNLNRNYLFGRSFLRGRQSYEKVDLQSTKLSI</sequence>
<dbReference type="Proteomes" id="UP000276133">
    <property type="component" value="Unassembled WGS sequence"/>
</dbReference>
<keyword evidence="2" id="KW-1185">Reference proteome</keyword>
<dbReference type="AlphaFoldDB" id="A0A3M7Q5N7"/>
<proteinExistence type="predicted"/>
<evidence type="ECO:0000313" key="1">
    <source>
        <dbReference type="EMBL" id="RNA06643.1"/>
    </source>
</evidence>